<proteinExistence type="predicted"/>
<dbReference type="GO" id="GO:0016853">
    <property type="term" value="F:isomerase activity"/>
    <property type="evidence" value="ECO:0007669"/>
    <property type="project" value="InterPro"/>
</dbReference>
<dbReference type="InterPro" id="IPR046945">
    <property type="entry name" value="RHMD-like"/>
</dbReference>
<dbReference type="InterPro" id="IPR013341">
    <property type="entry name" value="Mandelate_racemase_N_dom"/>
</dbReference>
<dbReference type="CDD" id="cd03316">
    <property type="entry name" value="MR_like"/>
    <property type="match status" value="1"/>
</dbReference>
<reference evidence="5" key="1">
    <citation type="submission" date="2020-02" db="EMBL/GenBank/DDBJ databases">
        <authorList>
            <person name="Meier V. D."/>
        </authorList>
    </citation>
    <scope>NUCLEOTIDE SEQUENCE</scope>
    <source>
        <strain evidence="5">AVDCRST_MAG77</strain>
    </source>
</reference>
<dbReference type="GO" id="GO:0019388">
    <property type="term" value="P:galactose catabolic process"/>
    <property type="evidence" value="ECO:0007669"/>
    <property type="project" value="InterPro"/>
</dbReference>
<accession>A0A6J4JJM1</accession>
<evidence type="ECO:0000256" key="2">
    <source>
        <dbReference type="ARBA" id="ARBA00022723"/>
    </source>
</evidence>
<dbReference type="SFLD" id="SFLDG00179">
    <property type="entry name" value="mandelate_racemase"/>
    <property type="match status" value="1"/>
</dbReference>
<keyword evidence="3" id="KW-0460">Magnesium</keyword>
<dbReference type="AlphaFoldDB" id="A0A6J4JJM1"/>
<dbReference type="Gene3D" id="3.20.20.120">
    <property type="entry name" value="Enolase-like C-terminal domain"/>
    <property type="match status" value="1"/>
</dbReference>
<dbReference type="SUPFAM" id="SSF51604">
    <property type="entry name" value="Enolase C-terminal domain-like"/>
    <property type="match status" value="1"/>
</dbReference>
<comment type="cofactor">
    <cofactor evidence="1">
        <name>Mg(2+)</name>
        <dbReference type="ChEBI" id="CHEBI:18420"/>
    </cofactor>
</comment>
<dbReference type="InterPro" id="IPR013342">
    <property type="entry name" value="Mandelate_racemase_C"/>
</dbReference>
<evidence type="ECO:0000256" key="3">
    <source>
        <dbReference type="ARBA" id="ARBA00022842"/>
    </source>
</evidence>
<gene>
    <name evidence="5" type="ORF">AVDCRST_MAG77-3692</name>
</gene>
<feature type="domain" description="Mandelate racemase/muconate lactonizing enzyme C-terminal" evidence="4">
    <location>
        <begin position="147"/>
        <end position="244"/>
    </location>
</feature>
<dbReference type="GO" id="GO:0016836">
    <property type="term" value="F:hydro-lyase activity"/>
    <property type="evidence" value="ECO:0007669"/>
    <property type="project" value="TreeGrafter"/>
</dbReference>
<dbReference type="SUPFAM" id="SSF54826">
    <property type="entry name" value="Enolase N-terminal domain-like"/>
    <property type="match status" value="1"/>
</dbReference>
<keyword evidence="2" id="KW-0479">Metal-binding</keyword>
<dbReference type="Pfam" id="PF13378">
    <property type="entry name" value="MR_MLE_C"/>
    <property type="match status" value="1"/>
</dbReference>
<dbReference type="Gene3D" id="3.30.390.10">
    <property type="entry name" value="Enolase-like, N-terminal domain"/>
    <property type="match status" value="1"/>
</dbReference>
<dbReference type="PANTHER" id="PTHR13794:SF58">
    <property type="entry name" value="MITOCHONDRIAL ENOLASE SUPERFAMILY MEMBER 1"/>
    <property type="match status" value="1"/>
</dbReference>
<dbReference type="EMBL" id="CADCTC010000201">
    <property type="protein sequence ID" value="CAA9278944.1"/>
    <property type="molecule type" value="Genomic_DNA"/>
</dbReference>
<protein>
    <recommendedName>
        <fullName evidence="4">Mandelate racemase/muconate lactonizing enzyme C-terminal domain-containing protein</fullName>
    </recommendedName>
</protein>
<dbReference type="InterPro" id="IPR034382">
    <property type="entry name" value="AHGA_cycloisomerase"/>
</dbReference>
<organism evidence="5">
    <name type="scientific">uncultured Chloroflexota bacterium</name>
    <dbReference type="NCBI Taxonomy" id="166587"/>
    <lineage>
        <taxon>Bacteria</taxon>
        <taxon>Bacillati</taxon>
        <taxon>Chloroflexota</taxon>
        <taxon>environmental samples</taxon>
    </lineage>
</organism>
<sequence length="362" mass="39502">MPASMIERVETAYYRLPLEPMGDAGHGAIDSEELITVTISVDGAAGTGYAYTIGRGGHAVRALIDRDLAPLLIGQDEDKIDHLWRLMWQRLLFVGRGGLASFAIAAADIALWDLHGHMAGRPLYALLGAESRAIPAYGSGVDLPKPLPDLLRQVERFLARGFPGVKVKIGRPDPAEDAQRVREVRRLAGDSIDLMVDANMSWTTDEALQHIRPMEASRLYWFEEPTVPEDVAGHARLAAELDVPIAIGESLHSPYEYERYVAEHAVDVVQIDPITNGGITASMKALALADAAGLPTSSHYADELSAHLLCASQNPIYLEKHAFALDPYLVEPQRVVDGRVRPTESPGTGMTFDLQALAPYRE</sequence>
<dbReference type="GO" id="GO:0000287">
    <property type="term" value="F:magnesium ion binding"/>
    <property type="evidence" value="ECO:0007669"/>
    <property type="project" value="TreeGrafter"/>
</dbReference>
<dbReference type="InterPro" id="IPR036849">
    <property type="entry name" value="Enolase-like_C_sf"/>
</dbReference>
<dbReference type="InterPro" id="IPR029065">
    <property type="entry name" value="Enolase_C-like"/>
</dbReference>
<evidence type="ECO:0000313" key="5">
    <source>
        <dbReference type="EMBL" id="CAA9278944.1"/>
    </source>
</evidence>
<dbReference type="Pfam" id="PF02746">
    <property type="entry name" value="MR_MLE_N"/>
    <property type="match status" value="1"/>
</dbReference>
<evidence type="ECO:0000259" key="4">
    <source>
        <dbReference type="SMART" id="SM00922"/>
    </source>
</evidence>
<dbReference type="SFLD" id="SFLDF00557">
    <property type="entry name" value="3_6-anhydro-alpha-L-galactonat"/>
    <property type="match status" value="1"/>
</dbReference>
<dbReference type="PANTHER" id="PTHR13794">
    <property type="entry name" value="ENOLASE SUPERFAMILY, MANDELATE RACEMASE"/>
    <property type="match status" value="1"/>
</dbReference>
<dbReference type="InterPro" id="IPR029017">
    <property type="entry name" value="Enolase-like_N"/>
</dbReference>
<dbReference type="SMART" id="SM00922">
    <property type="entry name" value="MR_MLE"/>
    <property type="match status" value="1"/>
</dbReference>
<evidence type="ECO:0000256" key="1">
    <source>
        <dbReference type="ARBA" id="ARBA00001946"/>
    </source>
</evidence>
<dbReference type="SFLD" id="SFLDS00001">
    <property type="entry name" value="Enolase"/>
    <property type="match status" value="1"/>
</dbReference>
<name>A0A6J4JJM1_9CHLR</name>